<sequence>MHQIEIRKEREKETVYCDTQMTEHIGAMRGGSQRKRLVLSMPRPGHEGSSPQHINIDVVRRRPTSPIVTGDTMSLDKCSEWRDIKPYLGDNHPMTSSALGEAGGSVRLILTKNQPVPSPALSPGNCFHELQVNELLLIARPNNRKCDCWTKCLGFYSRVEQSIYYCVFFRLLENFSVVARRLELCPVYSNRLTPYYLNGTYNTNGVNFERFTRMPIDVNRKDSTVDAVTGQPAAVQRLAGSIPARSNFLCDPQIVVSCLGATAGQRFAGAIPGSGKVLLGIFRFFENFSILARSLVLCPVYGNRFTLYYMGLNGENLVYIVLAFVLLGNRGLGRGASDNLTHKTQRKRCFTSVFCEAVVSLRSSWLIRVEAWLSHTLLHFYFCLISNE</sequence>
<reference evidence="1" key="1">
    <citation type="submission" date="2016-07" db="EMBL/GenBank/DDBJ databases">
        <authorList>
            <person name="Bretaudeau A."/>
        </authorList>
    </citation>
    <scope>NUCLEOTIDE SEQUENCE</scope>
    <source>
        <strain evidence="1">Rice</strain>
        <tissue evidence="1">Whole body</tissue>
    </source>
</reference>
<name>A0A2H1WQ87_SPOFR</name>
<accession>A0A2H1WQ87</accession>
<dbReference type="AlphaFoldDB" id="A0A2H1WQ87"/>
<protein>
    <submittedName>
        <fullName evidence="1">SFRICE_016527</fullName>
    </submittedName>
</protein>
<dbReference type="EMBL" id="ODYU01010191">
    <property type="protein sequence ID" value="SOQ55146.1"/>
    <property type="molecule type" value="Genomic_DNA"/>
</dbReference>
<proteinExistence type="predicted"/>
<evidence type="ECO:0000313" key="1">
    <source>
        <dbReference type="EMBL" id="SOQ55146.1"/>
    </source>
</evidence>
<organism evidence="1">
    <name type="scientific">Spodoptera frugiperda</name>
    <name type="common">Fall armyworm</name>
    <dbReference type="NCBI Taxonomy" id="7108"/>
    <lineage>
        <taxon>Eukaryota</taxon>
        <taxon>Metazoa</taxon>
        <taxon>Ecdysozoa</taxon>
        <taxon>Arthropoda</taxon>
        <taxon>Hexapoda</taxon>
        <taxon>Insecta</taxon>
        <taxon>Pterygota</taxon>
        <taxon>Neoptera</taxon>
        <taxon>Endopterygota</taxon>
        <taxon>Lepidoptera</taxon>
        <taxon>Glossata</taxon>
        <taxon>Ditrysia</taxon>
        <taxon>Noctuoidea</taxon>
        <taxon>Noctuidae</taxon>
        <taxon>Amphipyrinae</taxon>
        <taxon>Spodoptera</taxon>
    </lineage>
</organism>
<gene>
    <name evidence="1" type="ORF">SFRICE_016527</name>
</gene>